<dbReference type="InterPro" id="IPR045583">
    <property type="entry name" value="KPBA/B_C"/>
</dbReference>
<dbReference type="EMBL" id="JAWZYT010000915">
    <property type="protein sequence ID" value="KAK4317529.1"/>
    <property type="molecule type" value="Genomic_DNA"/>
</dbReference>
<dbReference type="GO" id="GO:0005977">
    <property type="term" value="P:glycogen metabolic process"/>
    <property type="evidence" value="ECO:0007669"/>
    <property type="project" value="UniProtKB-KW"/>
</dbReference>
<keyword evidence="2" id="KW-0321">Glycogen metabolism</keyword>
<dbReference type="GO" id="GO:0005886">
    <property type="term" value="C:plasma membrane"/>
    <property type="evidence" value="ECO:0007669"/>
    <property type="project" value="UniProtKB-SubCell"/>
</dbReference>
<accession>A0AAE1PZQ0</accession>
<feature type="domain" description="Phosphorylase b kinase regulatory subunit alpha/beta C-terminal" evidence="3">
    <location>
        <begin position="29"/>
        <end position="156"/>
    </location>
</feature>
<gene>
    <name evidence="4" type="ORF">Pmani_011375</name>
</gene>
<comment type="similarity">
    <text evidence="2">Belongs to the phosphorylase b kinase regulatory chain family.</text>
</comment>
<keyword evidence="1 2" id="KW-0119">Carbohydrate metabolism</keyword>
<comment type="pathway">
    <text evidence="2">Glycan biosynthesis; glycogen metabolism.</text>
</comment>
<dbReference type="GO" id="GO:0005516">
    <property type="term" value="F:calmodulin binding"/>
    <property type="evidence" value="ECO:0007669"/>
    <property type="project" value="UniProtKB-KW"/>
</dbReference>
<comment type="subcellular location">
    <subcellularLocation>
        <location evidence="2">Cell membrane</location>
        <topology evidence="2">Lipid-anchor</topology>
        <orientation evidence="2">Cytoplasmic side</orientation>
    </subcellularLocation>
</comment>
<name>A0AAE1PZQ0_9EUCA</name>
<evidence type="ECO:0000313" key="4">
    <source>
        <dbReference type="EMBL" id="KAK4317529.1"/>
    </source>
</evidence>
<evidence type="ECO:0000313" key="5">
    <source>
        <dbReference type="Proteomes" id="UP001292094"/>
    </source>
</evidence>
<keyword evidence="2" id="KW-0472">Membrane</keyword>
<protein>
    <recommendedName>
        <fullName evidence="2">Phosphorylase b kinase regulatory subunit</fullName>
    </recommendedName>
</protein>
<keyword evidence="5" id="KW-1185">Reference proteome</keyword>
<keyword evidence="2" id="KW-1003">Cell membrane</keyword>
<reference evidence="4" key="1">
    <citation type="submission" date="2023-11" db="EMBL/GenBank/DDBJ databases">
        <title>Genome assemblies of two species of porcelain crab, Petrolisthes cinctipes and Petrolisthes manimaculis (Anomura: Porcellanidae).</title>
        <authorList>
            <person name="Angst P."/>
        </authorList>
    </citation>
    <scope>NUCLEOTIDE SEQUENCE</scope>
    <source>
        <strain evidence="4">PB745_02</strain>
        <tissue evidence="4">Gill</tissue>
    </source>
</reference>
<dbReference type="Proteomes" id="UP001292094">
    <property type="component" value="Unassembled WGS sequence"/>
</dbReference>
<dbReference type="GO" id="GO:0005964">
    <property type="term" value="C:phosphorylase kinase complex"/>
    <property type="evidence" value="ECO:0007669"/>
    <property type="project" value="TreeGrafter"/>
</dbReference>
<dbReference type="PANTHER" id="PTHR10749:SF7">
    <property type="entry name" value="PHOSPHORYLASE B KINASE REGULATORY SUBUNIT ALPHA-RELATED"/>
    <property type="match status" value="1"/>
</dbReference>
<keyword evidence="2" id="KW-0449">Lipoprotein</keyword>
<sequence length="235" mass="26697">MTIPLHHTQQKSTIGSFLGSVVGMEGKSSDDAEIERHGQWLRRRRLDGALNRVPRNFYPRIWNILEKCRGINIEGKVIPQTLTQEMTPGELKFALEVETILNTIPQPEYRQLVVEAMMVLALVAEYHHADQLGDIVSAQDIVHVANNIFLSDQKQQDGDATLCCAREKREPGCPLRLIWYYVLHDSCCHCHTQLLPSRWRVGLYCKLRNSRSIRGSHCSQSLAPSLLFIGNAPLM</sequence>
<organism evidence="4 5">
    <name type="scientific">Petrolisthes manimaculis</name>
    <dbReference type="NCBI Taxonomy" id="1843537"/>
    <lineage>
        <taxon>Eukaryota</taxon>
        <taxon>Metazoa</taxon>
        <taxon>Ecdysozoa</taxon>
        <taxon>Arthropoda</taxon>
        <taxon>Crustacea</taxon>
        <taxon>Multicrustacea</taxon>
        <taxon>Malacostraca</taxon>
        <taxon>Eumalacostraca</taxon>
        <taxon>Eucarida</taxon>
        <taxon>Decapoda</taxon>
        <taxon>Pleocyemata</taxon>
        <taxon>Anomura</taxon>
        <taxon>Galatheoidea</taxon>
        <taxon>Porcellanidae</taxon>
        <taxon>Petrolisthes</taxon>
    </lineage>
</organism>
<comment type="caution">
    <text evidence="4">The sequence shown here is derived from an EMBL/GenBank/DDBJ whole genome shotgun (WGS) entry which is preliminary data.</text>
</comment>
<comment type="function">
    <text evidence="2">Phosphorylase b kinase catalyzes the phosphorylation of serine in certain substrates, including troponin I.</text>
</comment>
<evidence type="ECO:0000256" key="1">
    <source>
        <dbReference type="ARBA" id="ARBA00023277"/>
    </source>
</evidence>
<keyword evidence="2" id="KW-0112">Calmodulin-binding</keyword>
<dbReference type="InterPro" id="IPR008734">
    <property type="entry name" value="PHK_A/B_su"/>
</dbReference>
<dbReference type="PANTHER" id="PTHR10749">
    <property type="entry name" value="PHOSPHORYLASE B KINASE REGULATORY SUBUNIT"/>
    <property type="match status" value="1"/>
</dbReference>
<dbReference type="AlphaFoldDB" id="A0AAE1PZQ0"/>
<evidence type="ECO:0000256" key="2">
    <source>
        <dbReference type="RuleBase" id="RU364123"/>
    </source>
</evidence>
<proteinExistence type="inferred from homology"/>
<keyword evidence="2" id="KW-0636">Prenylation</keyword>
<evidence type="ECO:0000259" key="3">
    <source>
        <dbReference type="Pfam" id="PF19292"/>
    </source>
</evidence>
<dbReference type="Pfam" id="PF19292">
    <property type="entry name" value="KPBB_C"/>
    <property type="match status" value="1"/>
</dbReference>